<dbReference type="PROSITE" id="PS50968">
    <property type="entry name" value="BIOTINYL_LIPOYL"/>
    <property type="match status" value="1"/>
</dbReference>
<reference evidence="3 4" key="1">
    <citation type="submission" date="2024-12" db="EMBL/GenBank/DDBJ databases">
        <authorList>
            <person name="Hu S."/>
        </authorList>
    </citation>
    <scope>NUCLEOTIDE SEQUENCE [LARGE SCALE GENOMIC DNA]</scope>
    <source>
        <strain evidence="3 4">P-25</strain>
    </source>
</reference>
<dbReference type="InterPro" id="IPR011053">
    <property type="entry name" value="Single_hybrid_motif"/>
</dbReference>
<dbReference type="Proteomes" id="UP001517367">
    <property type="component" value="Unassembled WGS sequence"/>
</dbReference>
<accession>A0ABW9JF11</accession>
<dbReference type="RefSeq" id="WP_138730207.1">
    <property type="nucleotide sequence ID" value="NZ_SRMP02000008.1"/>
</dbReference>
<dbReference type="InterPro" id="IPR001882">
    <property type="entry name" value="Biotin_BS"/>
</dbReference>
<keyword evidence="4" id="KW-1185">Reference proteome</keyword>
<evidence type="ECO:0000256" key="1">
    <source>
        <dbReference type="ARBA" id="ARBA00023267"/>
    </source>
</evidence>
<keyword evidence="1" id="KW-0092">Biotin</keyword>
<dbReference type="PANTHER" id="PTHR45266:SF3">
    <property type="entry name" value="OXALOACETATE DECARBOXYLASE ALPHA CHAIN"/>
    <property type="match status" value="1"/>
</dbReference>
<gene>
    <name evidence="3" type="ORF">E5L68_006305</name>
</gene>
<dbReference type="SUPFAM" id="SSF51230">
    <property type="entry name" value="Single hybrid motif"/>
    <property type="match status" value="1"/>
</dbReference>
<name>A0ABW9JF11_9SPHI</name>
<dbReference type="PANTHER" id="PTHR45266">
    <property type="entry name" value="OXALOACETATE DECARBOXYLASE ALPHA CHAIN"/>
    <property type="match status" value="1"/>
</dbReference>
<proteinExistence type="predicted"/>
<dbReference type="CDD" id="cd06850">
    <property type="entry name" value="biotinyl_domain"/>
    <property type="match status" value="1"/>
</dbReference>
<comment type="caution">
    <text evidence="3">The sequence shown here is derived from an EMBL/GenBank/DDBJ whole genome shotgun (WGS) entry which is preliminary data.</text>
</comment>
<dbReference type="Gene3D" id="2.40.50.100">
    <property type="match status" value="1"/>
</dbReference>
<dbReference type="EMBL" id="SRMP02000008">
    <property type="protein sequence ID" value="MFN0290994.1"/>
    <property type="molecule type" value="Genomic_DNA"/>
</dbReference>
<evidence type="ECO:0000313" key="3">
    <source>
        <dbReference type="EMBL" id="MFN0290994.1"/>
    </source>
</evidence>
<evidence type="ECO:0000259" key="2">
    <source>
        <dbReference type="PROSITE" id="PS50968"/>
    </source>
</evidence>
<dbReference type="PROSITE" id="PS00188">
    <property type="entry name" value="BIOTIN"/>
    <property type="match status" value="1"/>
</dbReference>
<feature type="domain" description="Lipoyl-binding" evidence="2">
    <location>
        <begin position="97"/>
        <end position="166"/>
    </location>
</feature>
<dbReference type="InterPro" id="IPR000089">
    <property type="entry name" value="Biotin_lipoyl"/>
</dbReference>
<dbReference type="Pfam" id="PF00364">
    <property type="entry name" value="Biotin_lipoyl"/>
    <property type="match status" value="1"/>
</dbReference>
<protein>
    <submittedName>
        <fullName evidence="3">Biotin/lipoyl-containing protein</fullName>
    </submittedName>
</protein>
<evidence type="ECO:0000313" key="4">
    <source>
        <dbReference type="Proteomes" id="UP001517367"/>
    </source>
</evidence>
<organism evidence="3 4">
    <name type="scientific">Pedobacter helvus</name>
    <dbReference type="NCBI Taxonomy" id="2563444"/>
    <lineage>
        <taxon>Bacteria</taxon>
        <taxon>Pseudomonadati</taxon>
        <taxon>Bacteroidota</taxon>
        <taxon>Sphingobacteriia</taxon>
        <taxon>Sphingobacteriales</taxon>
        <taxon>Sphingobacteriaceae</taxon>
        <taxon>Pedobacter</taxon>
    </lineage>
</organism>
<sequence>MNKVTVNNQYQFDVELVNEVLQVNNQEVDLNLLKLTSQSSHILYENRSYNVEVVDFDKHEKLAKIKVNGNEYEVKVTTQLDLLLKQLGLDNLNTNKVAHVKAPMPGLVLSVLVKEGDEVKKGDNLLVLEAMKMENIIKSPTDAVVKKIEVKQGDKIEKNAILIQFV</sequence>
<dbReference type="InterPro" id="IPR050709">
    <property type="entry name" value="Biotin_Carboxyl_Carrier/Decarb"/>
</dbReference>